<proteinExistence type="predicted"/>
<feature type="compositionally biased region" description="Polar residues" evidence="1">
    <location>
        <begin position="254"/>
        <end position="273"/>
    </location>
</feature>
<evidence type="ECO:0000256" key="1">
    <source>
        <dbReference type="SAM" id="MobiDB-lite"/>
    </source>
</evidence>
<sequence>MLPGRGRRSSTPSGTSVSEDPVREEQLPAIESSSNPMDHHSSRATQPTTSEVPQILIEQMCKFQERMMETFLNKLAQIQPFQPIPPTAATISQKEILTFSEFDEDKVNPKLWLKSADLIMADRLSEAPASLARALIAAMKGNACTWLSDNLNNELTWEKFRELFSQEYCFQETPAAVIHKTLNTKIKHDMLKQSKAQLEKLRRATQDVSKDDVLINIVASMCAMSEPDLEKWIYREGNITEAALLKEIKTVQSQEQTPVSEYTPNRQTSPPQRSRTRKGPSSMRKRRQLKRFAETPSSAPDAKQRKLLPEAGSTGQQSTTVVRNVTVLKNGTSKVYVSCELCKLRHHTKETCYKNPNSVNYRPPKSPRRPNGNTSCDANLIGEKSSRR</sequence>
<feature type="compositionally biased region" description="Basic residues" evidence="1">
    <location>
        <begin position="274"/>
        <end position="290"/>
    </location>
</feature>
<feature type="region of interest" description="Disordered" evidence="1">
    <location>
        <begin position="354"/>
        <end position="388"/>
    </location>
</feature>
<protein>
    <submittedName>
        <fullName evidence="2">Uncharacterized protein</fullName>
    </submittedName>
</protein>
<name>A0A146MD60_LYGHE</name>
<gene>
    <name evidence="2" type="ORF">g.36609</name>
</gene>
<evidence type="ECO:0000313" key="2">
    <source>
        <dbReference type="EMBL" id="JAQ17751.1"/>
    </source>
</evidence>
<accession>A0A146MD60</accession>
<feature type="region of interest" description="Disordered" evidence="1">
    <location>
        <begin position="1"/>
        <end position="51"/>
    </location>
</feature>
<reference evidence="2" key="1">
    <citation type="journal article" date="2016" name="Gigascience">
        <title>De novo construction of an expanded transcriptome assembly for the western tarnished plant bug, Lygus hesperus.</title>
        <authorList>
            <person name="Tassone E.E."/>
            <person name="Geib S.M."/>
            <person name="Hall B."/>
            <person name="Fabrick J.A."/>
            <person name="Brent C.S."/>
            <person name="Hull J.J."/>
        </authorList>
    </citation>
    <scope>NUCLEOTIDE SEQUENCE</scope>
</reference>
<organism evidence="2">
    <name type="scientific">Lygus hesperus</name>
    <name type="common">Western plant bug</name>
    <dbReference type="NCBI Taxonomy" id="30085"/>
    <lineage>
        <taxon>Eukaryota</taxon>
        <taxon>Metazoa</taxon>
        <taxon>Ecdysozoa</taxon>
        <taxon>Arthropoda</taxon>
        <taxon>Hexapoda</taxon>
        <taxon>Insecta</taxon>
        <taxon>Pterygota</taxon>
        <taxon>Neoptera</taxon>
        <taxon>Paraneoptera</taxon>
        <taxon>Hemiptera</taxon>
        <taxon>Heteroptera</taxon>
        <taxon>Panheteroptera</taxon>
        <taxon>Cimicomorpha</taxon>
        <taxon>Miridae</taxon>
        <taxon>Mirini</taxon>
        <taxon>Lygus</taxon>
    </lineage>
</organism>
<feature type="region of interest" description="Disordered" evidence="1">
    <location>
        <begin position="254"/>
        <end position="318"/>
    </location>
</feature>
<dbReference type="EMBL" id="GDHC01000878">
    <property type="protein sequence ID" value="JAQ17751.1"/>
    <property type="molecule type" value="Transcribed_RNA"/>
</dbReference>
<dbReference type="AlphaFoldDB" id="A0A146MD60"/>